<protein>
    <submittedName>
        <fullName evidence="1">Uncharacterized protein</fullName>
    </submittedName>
</protein>
<accession>A0A0F9HUE8</accession>
<gene>
    <name evidence="1" type="ORF">LCGC14_1662140</name>
</gene>
<organism evidence="1">
    <name type="scientific">marine sediment metagenome</name>
    <dbReference type="NCBI Taxonomy" id="412755"/>
    <lineage>
        <taxon>unclassified sequences</taxon>
        <taxon>metagenomes</taxon>
        <taxon>ecological metagenomes</taxon>
    </lineage>
</organism>
<comment type="caution">
    <text evidence="1">The sequence shown here is derived from an EMBL/GenBank/DDBJ whole genome shotgun (WGS) entry which is preliminary data.</text>
</comment>
<reference evidence="1" key="1">
    <citation type="journal article" date="2015" name="Nature">
        <title>Complex archaea that bridge the gap between prokaryotes and eukaryotes.</title>
        <authorList>
            <person name="Spang A."/>
            <person name="Saw J.H."/>
            <person name="Jorgensen S.L."/>
            <person name="Zaremba-Niedzwiedzka K."/>
            <person name="Martijn J."/>
            <person name="Lind A.E."/>
            <person name="van Eijk R."/>
            <person name="Schleper C."/>
            <person name="Guy L."/>
            <person name="Ettema T.J."/>
        </authorList>
    </citation>
    <scope>NUCLEOTIDE SEQUENCE</scope>
</reference>
<dbReference type="AlphaFoldDB" id="A0A0F9HUE8"/>
<sequence>MPKKITNPISCVVTETNGEHRVRADYGVDSEGVKQRRSIEFELLPTTIADIHEETVAAINAEEGTTGDPEPES</sequence>
<proteinExistence type="predicted"/>
<dbReference type="EMBL" id="LAZR01014143">
    <property type="protein sequence ID" value="KKM18792.1"/>
    <property type="molecule type" value="Genomic_DNA"/>
</dbReference>
<evidence type="ECO:0000313" key="1">
    <source>
        <dbReference type="EMBL" id="KKM18792.1"/>
    </source>
</evidence>
<name>A0A0F9HUE8_9ZZZZ</name>